<evidence type="ECO:0000256" key="2">
    <source>
        <dbReference type="ARBA" id="ARBA00022679"/>
    </source>
</evidence>
<dbReference type="KEGG" id="bgt:106068444"/>
<evidence type="ECO:0000256" key="7">
    <source>
        <dbReference type="RuleBase" id="RU079119"/>
    </source>
</evidence>
<gene>
    <name evidence="9" type="primary">106068444</name>
</gene>
<keyword evidence="5 7" id="KW-0472">Membrane</keyword>
<dbReference type="GO" id="GO:0016020">
    <property type="term" value="C:membrane"/>
    <property type="evidence" value="ECO:0007669"/>
    <property type="project" value="UniProtKB-SubCell"/>
</dbReference>
<comment type="subcellular location">
    <subcellularLocation>
        <location evidence="1">Membrane</location>
        <topology evidence="1">Multi-pass membrane protein</topology>
    </subcellularLocation>
</comment>
<dbReference type="PANTHER" id="PTHR22883:SF414">
    <property type="entry name" value="PALMITOYLTRANSFERASE ZDHHC24-RELATED"/>
    <property type="match status" value="1"/>
</dbReference>
<proteinExistence type="inferred from homology"/>
<keyword evidence="2 7" id="KW-0808">Transferase</keyword>
<feature type="transmembrane region" description="Helical" evidence="7">
    <location>
        <begin position="161"/>
        <end position="181"/>
    </location>
</feature>
<evidence type="ECO:0000256" key="5">
    <source>
        <dbReference type="ARBA" id="ARBA00023136"/>
    </source>
</evidence>
<dbReference type="PROSITE" id="PS50216">
    <property type="entry name" value="DHHC"/>
    <property type="match status" value="1"/>
</dbReference>
<evidence type="ECO:0000259" key="8">
    <source>
        <dbReference type="Pfam" id="PF01529"/>
    </source>
</evidence>
<dbReference type="EnsemblMetazoa" id="BGLB033728-RA">
    <property type="protein sequence ID" value="BGLB033728-PA"/>
    <property type="gene ID" value="BGLB033728"/>
</dbReference>
<name>A0A2C9LQ71_BIOGL</name>
<keyword evidence="4 7" id="KW-1133">Transmembrane helix</keyword>
<sequence length="273" mass="31676">MLHLPRTRNDKLLFIVFWLGGLFTLYYECCLVLASYHDSWNGYVTFHVTFSAVLALYIYLYMFMLISSDISTNSIIIKNGDLSEGWKYCQRCQRNAPPRSHHCKCCDLCILKRDHHCWFAGYCVGYSNHRYFICMAFYMSLAGIYANIYNWEFFLKVKGGLAWSTVPGLLAPHVGLIFGVYSWYEFFITLTTTVGALFTFLFVWLLAIQIIQFSTGQVKYERKNNIFDYSTGYKNTLKEIFGSAGLWVFLIPFIPTKLPGDGTRFAKVDRKLN</sequence>
<evidence type="ECO:0000256" key="3">
    <source>
        <dbReference type="ARBA" id="ARBA00022692"/>
    </source>
</evidence>
<dbReference type="Pfam" id="PF01529">
    <property type="entry name" value="DHHC"/>
    <property type="match status" value="1"/>
</dbReference>
<comment type="domain">
    <text evidence="7">The DHHC domain is required for palmitoyltransferase activity.</text>
</comment>
<evidence type="ECO:0000256" key="4">
    <source>
        <dbReference type="ARBA" id="ARBA00022989"/>
    </source>
</evidence>
<evidence type="ECO:0000256" key="6">
    <source>
        <dbReference type="ARBA" id="ARBA00023315"/>
    </source>
</evidence>
<keyword evidence="3 7" id="KW-0812">Transmembrane</keyword>
<dbReference type="Proteomes" id="UP000076420">
    <property type="component" value="Unassembled WGS sequence"/>
</dbReference>
<dbReference type="InterPro" id="IPR001594">
    <property type="entry name" value="Palmitoyltrfase_DHHC"/>
</dbReference>
<comment type="similarity">
    <text evidence="7">Belongs to the DHHC palmitoyltransferase family.</text>
</comment>
<evidence type="ECO:0000313" key="9">
    <source>
        <dbReference type="EnsemblMetazoa" id="BGLB033728-PA"/>
    </source>
</evidence>
<protein>
    <recommendedName>
        <fullName evidence="7">Palmitoyltransferase</fullName>
        <ecNumber evidence="7">2.3.1.225</ecNumber>
    </recommendedName>
</protein>
<dbReference type="GO" id="GO:0005783">
    <property type="term" value="C:endoplasmic reticulum"/>
    <property type="evidence" value="ECO:0007669"/>
    <property type="project" value="TreeGrafter"/>
</dbReference>
<feature type="transmembrane region" description="Helical" evidence="7">
    <location>
        <begin position="12"/>
        <end position="36"/>
    </location>
</feature>
<comment type="catalytic activity">
    <reaction evidence="7">
        <text>L-cysteinyl-[protein] + hexadecanoyl-CoA = S-hexadecanoyl-L-cysteinyl-[protein] + CoA</text>
        <dbReference type="Rhea" id="RHEA:36683"/>
        <dbReference type="Rhea" id="RHEA-COMP:10131"/>
        <dbReference type="Rhea" id="RHEA-COMP:11032"/>
        <dbReference type="ChEBI" id="CHEBI:29950"/>
        <dbReference type="ChEBI" id="CHEBI:57287"/>
        <dbReference type="ChEBI" id="CHEBI:57379"/>
        <dbReference type="ChEBI" id="CHEBI:74151"/>
        <dbReference type="EC" id="2.3.1.225"/>
    </reaction>
</comment>
<dbReference type="PANTHER" id="PTHR22883">
    <property type="entry name" value="ZINC FINGER DHHC DOMAIN CONTAINING PROTEIN"/>
    <property type="match status" value="1"/>
</dbReference>
<dbReference type="GO" id="GO:0005794">
    <property type="term" value="C:Golgi apparatus"/>
    <property type="evidence" value="ECO:0007669"/>
    <property type="project" value="TreeGrafter"/>
</dbReference>
<dbReference type="STRING" id="6526.A0A2C9LQ71"/>
<dbReference type="OrthoDB" id="302728at2759"/>
<dbReference type="GO" id="GO:0006612">
    <property type="term" value="P:protein targeting to membrane"/>
    <property type="evidence" value="ECO:0007669"/>
    <property type="project" value="TreeGrafter"/>
</dbReference>
<dbReference type="VEuPathDB" id="VectorBase:BGLAX_027330"/>
<dbReference type="AlphaFoldDB" id="A0A2C9LQ71"/>
<reference evidence="9" key="1">
    <citation type="submission" date="2020-05" db="UniProtKB">
        <authorList>
            <consortium name="EnsemblMetazoa"/>
        </authorList>
    </citation>
    <scope>IDENTIFICATION</scope>
    <source>
        <strain evidence="9">BB02</strain>
    </source>
</reference>
<evidence type="ECO:0000313" key="10">
    <source>
        <dbReference type="Proteomes" id="UP000076420"/>
    </source>
</evidence>
<accession>A0A2C9LQ71</accession>
<feature type="transmembrane region" description="Helical" evidence="7">
    <location>
        <begin position="42"/>
        <end position="66"/>
    </location>
</feature>
<feature type="transmembrane region" description="Helical" evidence="7">
    <location>
        <begin position="131"/>
        <end position="149"/>
    </location>
</feature>
<organism evidence="9 10">
    <name type="scientific">Biomphalaria glabrata</name>
    <name type="common">Bloodfluke planorb</name>
    <name type="synonym">Freshwater snail</name>
    <dbReference type="NCBI Taxonomy" id="6526"/>
    <lineage>
        <taxon>Eukaryota</taxon>
        <taxon>Metazoa</taxon>
        <taxon>Spiralia</taxon>
        <taxon>Lophotrochozoa</taxon>
        <taxon>Mollusca</taxon>
        <taxon>Gastropoda</taxon>
        <taxon>Heterobranchia</taxon>
        <taxon>Euthyneura</taxon>
        <taxon>Panpulmonata</taxon>
        <taxon>Hygrophila</taxon>
        <taxon>Lymnaeoidea</taxon>
        <taxon>Planorbidae</taxon>
        <taxon>Biomphalaria</taxon>
    </lineage>
</organism>
<keyword evidence="6 7" id="KW-0012">Acyltransferase</keyword>
<dbReference type="InterPro" id="IPR039859">
    <property type="entry name" value="PFA4/ZDH16/20/ERF2-like"/>
</dbReference>
<feature type="domain" description="Palmitoyltransferase DHHC" evidence="8">
    <location>
        <begin position="85"/>
        <end position="225"/>
    </location>
</feature>
<dbReference type="EC" id="2.3.1.225" evidence="7"/>
<dbReference type="VEuPathDB" id="VectorBase:BGLB033728"/>
<feature type="transmembrane region" description="Helical" evidence="7">
    <location>
        <begin position="186"/>
        <end position="207"/>
    </location>
</feature>
<evidence type="ECO:0000256" key="1">
    <source>
        <dbReference type="ARBA" id="ARBA00004141"/>
    </source>
</evidence>
<dbReference type="GO" id="GO:0019706">
    <property type="term" value="F:protein-cysteine S-palmitoyltransferase activity"/>
    <property type="evidence" value="ECO:0007669"/>
    <property type="project" value="UniProtKB-EC"/>
</dbReference>